<organism evidence="2 3">
    <name type="scientific">Pseudonocardia endophytica</name>
    <dbReference type="NCBI Taxonomy" id="401976"/>
    <lineage>
        <taxon>Bacteria</taxon>
        <taxon>Bacillati</taxon>
        <taxon>Actinomycetota</taxon>
        <taxon>Actinomycetes</taxon>
        <taxon>Pseudonocardiales</taxon>
        <taxon>Pseudonocardiaceae</taxon>
        <taxon>Pseudonocardia</taxon>
    </lineage>
</organism>
<dbReference type="EMBL" id="SMFZ01000001">
    <property type="protein sequence ID" value="TCK27428.1"/>
    <property type="molecule type" value="Genomic_DNA"/>
</dbReference>
<protein>
    <submittedName>
        <fullName evidence="2">Uncharacterized protein</fullName>
    </submittedName>
</protein>
<sequence>MGRHRHAVNVRTDGLAAVLGPLASDPRVRAAALVDVDSGMVLDACGRDTDGGPGTEARGAAHAEIVRTASAMAPGPEDCEVIVNAGDGGRHVLRTVTDPHGGRLALAVVLADGAGWTLSRLRRRLRAVSAAALTAGPSMALRPTADGWEPNRLLTPTPPPPASPTGPDRPAGQDAATHSDRELLWVPSDPGTTPDSATASTVPAIVGIPVEPAALVPRRRPGSAWTAPPAPATPVEVDRHDAEDEPQAADLVPDQRRPAPPSALPPGLARPASPSVPTAPPVPAAASVTATPSVPAAPSAPAVSPTWPASPVPAEETVPGGSTSA</sequence>
<dbReference type="Proteomes" id="UP000295560">
    <property type="component" value="Unassembled WGS sequence"/>
</dbReference>
<name>A0A4R1HYE1_PSEEN</name>
<evidence type="ECO:0000256" key="1">
    <source>
        <dbReference type="SAM" id="MobiDB-lite"/>
    </source>
</evidence>
<accession>A0A4R1HYE1</accession>
<proteinExistence type="predicted"/>
<feature type="region of interest" description="Disordered" evidence="1">
    <location>
        <begin position="140"/>
        <end position="178"/>
    </location>
</feature>
<evidence type="ECO:0000313" key="3">
    <source>
        <dbReference type="Proteomes" id="UP000295560"/>
    </source>
</evidence>
<feature type="region of interest" description="Disordered" evidence="1">
    <location>
        <begin position="219"/>
        <end position="325"/>
    </location>
</feature>
<dbReference type="AlphaFoldDB" id="A0A4R1HYE1"/>
<reference evidence="2 3" key="1">
    <citation type="submission" date="2019-03" db="EMBL/GenBank/DDBJ databases">
        <title>Sequencing the genomes of 1000 actinobacteria strains.</title>
        <authorList>
            <person name="Klenk H.-P."/>
        </authorList>
    </citation>
    <scope>NUCLEOTIDE SEQUENCE [LARGE SCALE GENOMIC DNA]</scope>
    <source>
        <strain evidence="2 3">DSM 44969</strain>
    </source>
</reference>
<evidence type="ECO:0000313" key="2">
    <source>
        <dbReference type="EMBL" id="TCK27428.1"/>
    </source>
</evidence>
<gene>
    <name evidence="2" type="ORF">EV378_3299</name>
</gene>
<comment type="caution">
    <text evidence="2">The sequence shown here is derived from an EMBL/GenBank/DDBJ whole genome shotgun (WGS) entry which is preliminary data.</text>
</comment>
<feature type="compositionally biased region" description="Low complexity" evidence="1">
    <location>
        <begin position="265"/>
        <end position="276"/>
    </location>
</feature>
<keyword evidence="3" id="KW-1185">Reference proteome</keyword>
<feature type="compositionally biased region" description="Low complexity" evidence="1">
    <location>
        <begin position="284"/>
        <end position="314"/>
    </location>
</feature>